<feature type="domain" description="Rhodanese" evidence="2">
    <location>
        <begin position="238"/>
        <end position="333"/>
    </location>
</feature>
<evidence type="ECO:0000313" key="4">
    <source>
        <dbReference type="Proteomes" id="UP000279029"/>
    </source>
</evidence>
<feature type="domain" description="Rhodanese" evidence="2">
    <location>
        <begin position="95"/>
        <end position="183"/>
    </location>
</feature>
<keyword evidence="1" id="KW-0732">Signal</keyword>
<dbReference type="PANTHER" id="PTHR43031">
    <property type="entry name" value="FAD-DEPENDENT OXIDOREDUCTASE"/>
    <property type="match status" value="1"/>
</dbReference>
<dbReference type="OrthoDB" id="9800872at2"/>
<dbReference type="KEGG" id="cbar:PATL70BA_3175"/>
<keyword evidence="4" id="KW-1185">Reference proteome</keyword>
<evidence type="ECO:0000259" key="2">
    <source>
        <dbReference type="PROSITE" id="PS50206"/>
    </source>
</evidence>
<dbReference type="SMART" id="SM00450">
    <property type="entry name" value="RHOD"/>
    <property type="match status" value="2"/>
</dbReference>
<keyword evidence="3" id="KW-0808">Transferase</keyword>
<accession>A0A3P7Q015</accession>
<protein>
    <submittedName>
        <fullName evidence="3">Sulfurtransferase</fullName>
    </submittedName>
</protein>
<dbReference type="Gene3D" id="3.40.250.10">
    <property type="entry name" value="Rhodanese-like domain"/>
    <property type="match status" value="2"/>
</dbReference>
<dbReference type="Pfam" id="PF00581">
    <property type="entry name" value="Rhodanese"/>
    <property type="match status" value="2"/>
</dbReference>
<dbReference type="Proteomes" id="UP000279029">
    <property type="component" value="Chromosome"/>
</dbReference>
<dbReference type="GO" id="GO:0016740">
    <property type="term" value="F:transferase activity"/>
    <property type="evidence" value="ECO:0007669"/>
    <property type="project" value="UniProtKB-KW"/>
</dbReference>
<dbReference type="AlphaFoldDB" id="A0A3P7Q015"/>
<dbReference type="InterPro" id="IPR036873">
    <property type="entry name" value="Rhodanese-like_dom_sf"/>
</dbReference>
<sequence>MKVLNKLIMMLLVLAMVVSLGACGAKTEEAETMDLTPDATVETEVAEVETDDAAVETEEVESTTSIDEIAIAYFENMPEHIYKIDQKEMVERVVAGDEMVIVDIRSAADYEAGHLKGAVNVPWGPAIGEQLTMIPQDKEVMIYCYTGQTAGQAVMTLNAAGINARSVNLGWNLGLSKVEGIEGVTETDVNTFGSETYEVDPVVEEAIKAYYNGLADVADSVFKNYKISEADLAAMIENEEDFYLISNRSAEDFAKGHIQGAVNIPFNKELMSNISDVPKDKKIVVYCYSGQTAGQTTAAMRLMGYDIVSLNGGAGVAANPDMGWINKGYALVTE</sequence>
<dbReference type="PANTHER" id="PTHR43031:SF1">
    <property type="entry name" value="PYRIDINE NUCLEOTIDE-DISULPHIDE OXIDOREDUCTASE"/>
    <property type="match status" value="1"/>
</dbReference>
<dbReference type="SUPFAM" id="SSF52821">
    <property type="entry name" value="Rhodanese/Cell cycle control phosphatase"/>
    <property type="match status" value="2"/>
</dbReference>
<reference evidence="3 4" key="1">
    <citation type="submission" date="2018-09" db="EMBL/GenBank/DDBJ databases">
        <authorList>
            <person name="Postec A."/>
        </authorList>
    </citation>
    <scope>NUCLEOTIDE SEQUENCE [LARGE SCALE GENOMIC DNA]</scope>
    <source>
        <strain evidence="3">70B-A</strain>
    </source>
</reference>
<dbReference type="EMBL" id="LR130778">
    <property type="protein sequence ID" value="VDN49097.1"/>
    <property type="molecule type" value="Genomic_DNA"/>
</dbReference>
<feature type="chain" id="PRO_5039671742" evidence="1">
    <location>
        <begin position="25"/>
        <end position="334"/>
    </location>
</feature>
<evidence type="ECO:0000256" key="1">
    <source>
        <dbReference type="SAM" id="SignalP"/>
    </source>
</evidence>
<proteinExistence type="predicted"/>
<dbReference type="InterPro" id="IPR001763">
    <property type="entry name" value="Rhodanese-like_dom"/>
</dbReference>
<dbReference type="PROSITE" id="PS51257">
    <property type="entry name" value="PROKAR_LIPOPROTEIN"/>
    <property type="match status" value="1"/>
</dbReference>
<feature type="signal peptide" evidence="1">
    <location>
        <begin position="1"/>
        <end position="24"/>
    </location>
</feature>
<dbReference type="CDD" id="cd00158">
    <property type="entry name" value="RHOD"/>
    <property type="match status" value="2"/>
</dbReference>
<name>A0A3P7Q015_9FIRM</name>
<dbReference type="RefSeq" id="WP_125138130.1">
    <property type="nucleotide sequence ID" value="NZ_LR130778.1"/>
</dbReference>
<dbReference type="PROSITE" id="PS50206">
    <property type="entry name" value="RHODANESE_3"/>
    <property type="match status" value="2"/>
</dbReference>
<dbReference type="InterPro" id="IPR050229">
    <property type="entry name" value="GlpE_sulfurtransferase"/>
</dbReference>
<evidence type="ECO:0000313" key="3">
    <source>
        <dbReference type="EMBL" id="VDN49097.1"/>
    </source>
</evidence>
<organism evidence="3 4">
    <name type="scientific">Petrocella atlantisensis</name>
    <dbReference type="NCBI Taxonomy" id="2173034"/>
    <lineage>
        <taxon>Bacteria</taxon>
        <taxon>Bacillati</taxon>
        <taxon>Bacillota</taxon>
        <taxon>Clostridia</taxon>
        <taxon>Lachnospirales</taxon>
        <taxon>Vallitaleaceae</taxon>
        <taxon>Petrocella</taxon>
    </lineage>
</organism>
<gene>
    <name evidence="3" type="ORF">PATL70BA_3175</name>
</gene>